<comment type="caution">
    <text evidence="2">The sequence shown here is derived from an EMBL/GenBank/DDBJ whole genome shotgun (WGS) entry which is preliminary data.</text>
</comment>
<dbReference type="Pfam" id="PF06050">
    <property type="entry name" value="HGD-D"/>
    <property type="match status" value="1"/>
</dbReference>
<sequence length="237" mass="27181">MNNVFLEAATNLENASIKKWKEKGGKIVGYTCSFLPVEIFYAADILPIRLRGIDAHSMEISDSYYGPFVCSFPKAVIQLAGSGKYDFLDGVVISNGCDTLRRMNDCWRKMGEDIKGTLPSWFYYLDVPHKPDGHAFDWYVNQLKKLIKAIEQQFDVHISDDKLKKAINTQNAVRRIIWELEKLRRETPLKITGSEAYSAIIAGTLMPVDEYKKHLIEFVSEIRSRITDFAIDKKRSF</sequence>
<gene>
    <name evidence="2" type="ORF">OMM_01161</name>
</gene>
<evidence type="ECO:0000256" key="1">
    <source>
        <dbReference type="ARBA" id="ARBA00005806"/>
    </source>
</evidence>
<organism evidence="2 3">
    <name type="scientific">Candidatus Magnetoglobus multicellularis str. Araruama</name>
    <dbReference type="NCBI Taxonomy" id="890399"/>
    <lineage>
        <taxon>Bacteria</taxon>
        <taxon>Pseudomonadati</taxon>
        <taxon>Thermodesulfobacteriota</taxon>
        <taxon>Desulfobacteria</taxon>
        <taxon>Desulfobacterales</taxon>
        <taxon>Desulfobacteraceae</taxon>
        <taxon>Candidatus Magnetoglobus</taxon>
    </lineage>
</organism>
<dbReference type="PANTHER" id="PTHR30548">
    <property type="entry name" value="2-HYDROXYGLUTARYL-COA DEHYDRATASE, D-COMPONENT-RELATED"/>
    <property type="match status" value="1"/>
</dbReference>
<dbReference type="PANTHER" id="PTHR30548:SF2">
    <property type="entry name" value="2-HYDROXYACYL-COA DEHYDRATASE,D-COMPONENT"/>
    <property type="match status" value="1"/>
</dbReference>
<proteinExistence type="inferred from homology"/>
<protein>
    <submittedName>
        <fullName evidence="2">2-hydroxyglutaryl-CoA dehydratase</fullName>
    </submittedName>
</protein>
<accession>A0A1V1PEF1</accession>
<dbReference type="EMBL" id="ATBP01000082">
    <property type="protein sequence ID" value="ETR73158.1"/>
    <property type="molecule type" value="Genomic_DNA"/>
</dbReference>
<dbReference type="AlphaFoldDB" id="A0A1V1PEF1"/>
<dbReference type="Gene3D" id="3.40.50.11890">
    <property type="match status" value="1"/>
</dbReference>
<dbReference type="InterPro" id="IPR010327">
    <property type="entry name" value="FldB/FldC_alpha/beta"/>
</dbReference>
<reference evidence="3" key="1">
    <citation type="submission" date="2012-11" db="EMBL/GenBank/DDBJ databases">
        <authorList>
            <person name="Lucero-Rivera Y.E."/>
            <person name="Tovar-Ramirez D."/>
        </authorList>
    </citation>
    <scope>NUCLEOTIDE SEQUENCE [LARGE SCALE GENOMIC DNA]</scope>
    <source>
        <strain evidence="3">Araruama</strain>
    </source>
</reference>
<evidence type="ECO:0000313" key="3">
    <source>
        <dbReference type="Proteomes" id="UP000189670"/>
    </source>
</evidence>
<dbReference type="Proteomes" id="UP000189670">
    <property type="component" value="Unassembled WGS sequence"/>
</dbReference>
<name>A0A1V1PEF1_9BACT</name>
<dbReference type="Gene3D" id="1.20.1270.370">
    <property type="match status" value="1"/>
</dbReference>
<evidence type="ECO:0000313" key="2">
    <source>
        <dbReference type="EMBL" id="ETR73158.1"/>
    </source>
</evidence>
<comment type="similarity">
    <text evidence="1">Belongs to the FldB/FldC dehydratase alpha/beta subunit family.</text>
</comment>